<dbReference type="OrthoDB" id="272985at2759"/>
<comment type="caution">
    <text evidence="2">The sequence shown here is derived from an EMBL/GenBank/DDBJ whole genome shotgun (WGS) entry which is preliminary data.</text>
</comment>
<accession>A0A4C1XGV1</accession>
<evidence type="ECO:0000256" key="1">
    <source>
        <dbReference type="SAM" id="MobiDB-lite"/>
    </source>
</evidence>
<dbReference type="AlphaFoldDB" id="A0A4C1XGV1"/>
<protein>
    <submittedName>
        <fullName evidence="2">Uncharacterized protein</fullName>
    </submittedName>
</protein>
<evidence type="ECO:0000313" key="3">
    <source>
        <dbReference type="Proteomes" id="UP000299102"/>
    </source>
</evidence>
<dbReference type="EMBL" id="BGZK01000861">
    <property type="protein sequence ID" value="GBP63171.1"/>
    <property type="molecule type" value="Genomic_DNA"/>
</dbReference>
<dbReference type="Proteomes" id="UP000299102">
    <property type="component" value="Unassembled WGS sequence"/>
</dbReference>
<evidence type="ECO:0000313" key="2">
    <source>
        <dbReference type="EMBL" id="GBP63171.1"/>
    </source>
</evidence>
<dbReference type="STRING" id="151549.A0A4C1XGV1"/>
<gene>
    <name evidence="2" type="ORF">EVAR_59730_1</name>
</gene>
<reference evidence="2 3" key="1">
    <citation type="journal article" date="2019" name="Commun. Biol.">
        <title>The bagworm genome reveals a unique fibroin gene that provides high tensile strength.</title>
        <authorList>
            <person name="Kono N."/>
            <person name="Nakamura H."/>
            <person name="Ohtoshi R."/>
            <person name="Tomita M."/>
            <person name="Numata K."/>
            <person name="Arakawa K."/>
        </authorList>
    </citation>
    <scope>NUCLEOTIDE SEQUENCE [LARGE SCALE GENOMIC DNA]</scope>
</reference>
<sequence length="230" mass="26563">MRLGKDRESSEKREARLSQDRDKHRVQRARESPAQTNLWKYEVNCHELRFFDSIPRRSYSVNSVHERAPTIIHLAVHLENEKWANPSGVYLHKLVFKVGCPVNLLMNLNPANDTRLLVKSLKTFIIECTILTGCGTGEDVLIPQIPLVSDSNSNGYRITLGARYNTLIFYHFFSNHHSFERKFSLKKNEQETRRGNEQEPEVDVPILPRRKVVLGILLALEDIMEELNSG</sequence>
<keyword evidence="3" id="KW-1185">Reference proteome</keyword>
<organism evidence="2 3">
    <name type="scientific">Eumeta variegata</name>
    <name type="common">Bagworm moth</name>
    <name type="synonym">Eumeta japonica</name>
    <dbReference type="NCBI Taxonomy" id="151549"/>
    <lineage>
        <taxon>Eukaryota</taxon>
        <taxon>Metazoa</taxon>
        <taxon>Ecdysozoa</taxon>
        <taxon>Arthropoda</taxon>
        <taxon>Hexapoda</taxon>
        <taxon>Insecta</taxon>
        <taxon>Pterygota</taxon>
        <taxon>Neoptera</taxon>
        <taxon>Endopterygota</taxon>
        <taxon>Lepidoptera</taxon>
        <taxon>Glossata</taxon>
        <taxon>Ditrysia</taxon>
        <taxon>Tineoidea</taxon>
        <taxon>Psychidae</taxon>
        <taxon>Oiketicinae</taxon>
        <taxon>Eumeta</taxon>
    </lineage>
</organism>
<proteinExistence type="predicted"/>
<name>A0A4C1XGV1_EUMVA</name>
<feature type="region of interest" description="Disordered" evidence="1">
    <location>
        <begin position="1"/>
        <end position="31"/>
    </location>
</feature>